<feature type="compositionally biased region" description="Low complexity" evidence="1">
    <location>
        <begin position="85"/>
        <end position="106"/>
    </location>
</feature>
<dbReference type="AlphaFoldDB" id="A0A6U4FI28"/>
<dbReference type="EMBL" id="HBGJ01017589">
    <property type="protein sequence ID" value="CAD9252938.1"/>
    <property type="molecule type" value="Transcribed_RNA"/>
</dbReference>
<name>A0A6U4FI28_9STRA</name>
<evidence type="ECO:0000313" key="3">
    <source>
        <dbReference type="EMBL" id="CAD9252938.1"/>
    </source>
</evidence>
<proteinExistence type="predicted"/>
<feature type="region of interest" description="Disordered" evidence="1">
    <location>
        <begin position="334"/>
        <end position="366"/>
    </location>
</feature>
<evidence type="ECO:0000256" key="1">
    <source>
        <dbReference type="SAM" id="MobiDB-lite"/>
    </source>
</evidence>
<organism evidence="2">
    <name type="scientific">Phaeomonas parva</name>
    <dbReference type="NCBI Taxonomy" id="124430"/>
    <lineage>
        <taxon>Eukaryota</taxon>
        <taxon>Sar</taxon>
        <taxon>Stramenopiles</taxon>
        <taxon>Ochrophyta</taxon>
        <taxon>Pinguiophyceae</taxon>
        <taxon>Pinguiochrysidales</taxon>
        <taxon>Pinguiochrysidaceae</taxon>
        <taxon>Phaeomonas</taxon>
    </lineage>
</organism>
<dbReference type="EMBL" id="HBGJ01017588">
    <property type="protein sequence ID" value="CAD9252937.1"/>
    <property type="molecule type" value="Transcribed_RNA"/>
</dbReference>
<gene>
    <name evidence="2" type="ORF">PPAR1163_LOCUS11304</name>
    <name evidence="3" type="ORF">PPAR1163_LOCUS11305</name>
</gene>
<feature type="compositionally biased region" description="Low complexity" evidence="1">
    <location>
        <begin position="14"/>
        <end position="24"/>
    </location>
</feature>
<feature type="region of interest" description="Disordered" evidence="1">
    <location>
        <begin position="1"/>
        <end position="107"/>
    </location>
</feature>
<evidence type="ECO:0000313" key="2">
    <source>
        <dbReference type="EMBL" id="CAD9252937.1"/>
    </source>
</evidence>
<feature type="compositionally biased region" description="Basic residues" evidence="1">
    <location>
        <begin position="25"/>
        <end position="34"/>
    </location>
</feature>
<reference evidence="2" key="1">
    <citation type="submission" date="2021-01" db="EMBL/GenBank/DDBJ databases">
        <authorList>
            <person name="Corre E."/>
            <person name="Pelletier E."/>
            <person name="Niang G."/>
            <person name="Scheremetjew M."/>
            <person name="Finn R."/>
            <person name="Kale V."/>
            <person name="Holt S."/>
            <person name="Cochrane G."/>
            <person name="Meng A."/>
            <person name="Brown T."/>
            <person name="Cohen L."/>
        </authorList>
    </citation>
    <scope>NUCLEOTIDE SEQUENCE</scope>
    <source>
        <strain evidence="2">CCMP2877</strain>
    </source>
</reference>
<protein>
    <submittedName>
        <fullName evidence="2">Uncharacterized protein</fullName>
    </submittedName>
</protein>
<sequence>MATPTGGSKADGASKSTVKSSTSSGKKKHKRTRSKSATMRPRRSFPVSKAKPTAAEFHGTSPGKKAVSGQLPDDASPSARSQATARSLRGRSAPSGRGSSPVPGGADLQSWAQKVDMVLHRLIMLGRAEGVDNVTVSMWLSHHGGSVERAVESIIGKAEWNPSSKLENASPYGFPVAESFQRPGTAPMGPRLTIDGLYNTETIPTFTESSATLTQRLSHTWFGLKELYAHHEMHKSLVENANPRVQTQLPEEVRHKRSWLKKKARKTTAAKMIKEMDLPDTLAYGADLQKVLEWRRRRQSHEREMSKCGTSLTTRLPDHVTRYKRQRALIRNKALQAGKKKNASASRASLHKGLPSLSGPPSQAQVVSPQVVEYEMEKLRRDFALFMA</sequence>
<accession>A0A6U4FI28</accession>